<organism evidence="1 2">
    <name type="scientific">Listeria grayi DSM 20601</name>
    <dbReference type="NCBI Taxonomy" id="525367"/>
    <lineage>
        <taxon>Bacteria</taxon>
        <taxon>Bacillati</taxon>
        <taxon>Bacillota</taxon>
        <taxon>Bacilli</taxon>
        <taxon>Bacillales</taxon>
        <taxon>Listeriaceae</taxon>
        <taxon>Listeria</taxon>
    </lineage>
</organism>
<dbReference type="EMBL" id="ACCR02000005">
    <property type="protein sequence ID" value="EFI83342.1"/>
    <property type="molecule type" value="Genomic_DNA"/>
</dbReference>
<proteinExistence type="predicted"/>
<dbReference type="AlphaFoldDB" id="D7V1B0"/>
<keyword evidence="2" id="KW-1185">Reference proteome</keyword>
<evidence type="ECO:0000313" key="1">
    <source>
        <dbReference type="EMBL" id="EFI83342.1"/>
    </source>
</evidence>
<evidence type="ECO:0000313" key="2">
    <source>
        <dbReference type="Proteomes" id="UP000010119"/>
    </source>
</evidence>
<dbReference type="Proteomes" id="UP000010119">
    <property type="component" value="Unassembled WGS sequence"/>
</dbReference>
<gene>
    <name evidence="1" type="ORF">HMPREF0556_12027</name>
</gene>
<name>D7V1B0_LISGR</name>
<dbReference type="STRING" id="525367.HMPREF0556_12027"/>
<comment type="caution">
    <text evidence="1">The sequence shown here is derived from an EMBL/GenBank/DDBJ whole genome shotgun (WGS) entry which is preliminary data.</text>
</comment>
<reference evidence="1" key="1">
    <citation type="submission" date="2010-06" db="EMBL/GenBank/DDBJ databases">
        <authorList>
            <person name="Muzny D."/>
            <person name="Qin X."/>
            <person name="Buhay C."/>
            <person name="Dugan-Rocha S."/>
            <person name="Ding Y."/>
            <person name="Chen G."/>
            <person name="Hawes A."/>
            <person name="Holder M."/>
            <person name="Jhangiani S."/>
            <person name="Johnson A."/>
            <person name="Khan Z."/>
            <person name="Li Z."/>
            <person name="Liu W."/>
            <person name="Liu X."/>
            <person name="Perez L."/>
            <person name="Shen H."/>
            <person name="Wang Q."/>
            <person name="Watt J."/>
            <person name="Xi L."/>
            <person name="Xin Y."/>
            <person name="Zhou J."/>
            <person name="Deng J."/>
            <person name="Jiang H."/>
            <person name="Liu Y."/>
            <person name="Qu J."/>
            <person name="Song X.-Z."/>
            <person name="Zhang L."/>
            <person name="Villasana D."/>
            <person name="Johnson A."/>
            <person name="Liu J."/>
            <person name="Liyanage D."/>
            <person name="Lorensuhewa L."/>
            <person name="Robinson T."/>
            <person name="Song A."/>
            <person name="Song B.-B."/>
            <person name="Dinh H."/>
            <person name="Thornton R."/>
            <person name="Coyle M."/>
            <person name="Francisco L."/>
            <person name="Jackson L."/>
            <person name="Javaid M."/>
            <person name="Korchina V."/>
            <person name="Kovar C."/>
            <person name="Mata R."/>
            <person name="Mathew T."/>
            <person name="Ngo R."/>
            <person name="Nguyen L."/>
            <person name="Nguyen N."/>
            <person name="Okwuonu G."/>
            <person name="Ongeri F."/>
            <person name="Pham C."/>
            <person name="Simmons D."/>
            <person name="Wilczek-Boney K."/>
            <person name="Hale W."/>
            <person name="Jakkamsetti A."/>
            <person name="Pham P."/>
            <person name="Ruth R."/>
            <person name="San Lucas F."/>
            <person name="Warren J."/>
            <person name="Zhang J."/>
            <person name="Zhao Z."/>
            <person name="Zhou C."/>
            <person name="Zhu D."/>
            <person name="Lee S."/>
            <person name="Bess C."/>
            <person name="Blankenburg K."/>
            <person name="Forbes L."/>
            <person name="Fu Q."/>
            <person name="Gubbala S."/>
            <person name="Hirani K."/>
            <person name="Jayaseelan J.C."/>
            <person name="Lara F."/>
            <person name="Munidasa M."/>
            <person name="Palculict T."/>
            <person name="Patil S."/>
            <person name="Pu L.-L."/>
            <person name="Saada N."/>
            <person name="Tang L."/>
            <person name="Weissenberger G."/>
            <person name="Zhu Y."/>
            <person name="Hemphill L."/>
            <person name="Shang Y."/>
            <person name="Youmans B."/>
            <person name="Ayvaz T."/>
            <person name="Ross M."/>
            <person name="Santibanez J."/>
            <person name="Aqrawi P."/>
            <person name="Gross S."/>
            <person name="Joshi V."/>
            <person name="Fowler G."/>
            <person name="Nazareth L."/>
            <person name="Reid J."/>
            <person name="Worley K."/>
            <person name="Petrosino J."/>
            <person name="Highlander S."/>
            <person name="Gibbs R."/>
        </authorList>
    </citation>
    <scope>NUCLEOTIDE SEQUENCE [LARGE SCALE GENOMIC DNA]</scope>
    <source>
        <strain evidence="1">DSM 20601</strain>
    </source>
</reference>
<sequence>MTCHSPPLSSPALLQLPYSRNISYHVYPRKERTYNLSSNFYILRLRKYDRIKRKREGDCYRYTSYHCQQRKTRGTAHLLSKLFTAKTAEWCCFRRKEKRDHYYRL</sequence>
<protein>
    <submittedName>
        <fullName evidence="1">Uncharacterized protein</fullName>
    </submittedName>
</protein>
<accession>D7V1B0</accession>
<dbReference type="HOGENOM" id="CLU_2233224_0_0_9"/>